<dbReference type="KEGG" id="apuu:APUU_50010S"/>
<dbReference type="InterPro" id="IPR018392">
    <property type="entry name" value="LysM"/>
</dbReference>
<accession>A0A7R8AMR4</accession>
<keyword evidence="2 5" id="KW-0732">Signal</keyword>
<feature type="domain" description="LysM" evidence="6">
    <location>
        <begin position="479"/>
        <end position="525"/>
    </location>
</feature>
<feature type="domain" description="LysM" evidence="6">
    <location>
        <begin position="216"/>
        <end position="261"/>
    </location>
</feature>
<dbReference type="Proteomes" id="UP000654913">
    <property type="component" value="Chromosome 5"/>
</dbReference>
<dbReference type="AlphaFoldDB" id="A0A7R8AMR4"/>
<reference evidence="7" key="1">
    <citation type="submission" date="2021-01" db="EMBL/GenBank/DDBJ databases">
        <authorList>
            <consortium name="Aspergillus puulaauensis MK2 genome sequencing consortium"/>
            <person name="Kazuki M."/>
            <person name="Futagami T."/>
        </authorList>
    </citation>
    <scope>NUCLEOTIDE SEQUENCE</scope>
    <source>
        <strain evidence="7">MK2</strain>
    </source>
</reference>
<protein>
    <recommendedName>
        <fullName evidence="6">LysM domain-containing protein</fullName>
    </recommendedName>
</protein>
<feature type="signal peptide" evidence="5">
    <location>
        <begin position="1"/>
        <end position="20"/>
    </location>
</feature>
<evidence type="ECO:0000256" key="3">
    <source>
        <dbReference type="ARBA" id="ARBA00023026"/>
    </source>
</evidence>
<feature type="compositionally biased region" description="Low complexity" evidence="4">
    <location>
        <begin position="446"/>
        <end position="464"/>
    </location>
</feature>
<proteinExistence type="predicted"/>
<dbReference type="PANTHER" id="PTHR34997:SF2">
    <property type="entry name" value="LYSM DOMAIN-CONTAINING PROTEIN-RELATED"/>
    <property type="match status" value="1"/>
</dbReference>
<dbReference type="InterPro" id="IPR052210">
    <property type="entry name" value="LysM1-like"/>
</dbReference>
<sequence length="618" mass="67017">MMYLQSLASLLPLTILPVSAIRIWPSPSDIPDSVPLHCRQALSSNITCANSLIRAQDVLNGATLLKEQAVLYCTSECQLSLDNFKRNVTATCGMGGYVLNYQSTTKQFPLALADELIWAYSISCIRDSTGFCYADLQNHTKEACSDCALKYGAVMMSSDYGREQFPPAAYSALLSSCSVPASSYPYSYTSMPTATTISSTSASGPPTSTPSSCSGSTYVVKDDDTCESISHANSVGTDRMIQSNYLDYQCSSLTSGMELCLANKCKVYTVKANDTCEDILRGRSFGLVQLVGWNPTLHDNCDNLDSMIGRSLCVSPPGGDGNFNLPESLNTTSQSLTTSLISSWVPGETVTTLTNMTTSWYTPTIDHNFTPPVATLTPNATYSSLLAERTIYCWLTEDDFNNEEFSPFDFDDDCRSLYEDYCQPALTDPIPTSTSIPGSCTPTYETATSTPEQTSTTTTKTMGPTPTPTQVNMVKGCTKFHQVKSGDECGTIAAKYDISVNDFYDWNPDVGDDCKSLWSKYYVCVKRLSPSSTTTTAKPTVTTATTASTTSGVATPTPTQADMAKNCNKFHKVRSGDGCGTIAQKNKISLDDFYTWNPNVGDDCGALWLNYYVCVGTK</sequence>
<evidence type="ECO:0000259" key="6">
    <source>
        <dbReference type="PROSITE" id="PS51782"/>
    </source>
</evidence>
<evidence type="ECO:0000256" key="1">
    <source>
        <dbReference type="ARBA" id="ARBA00022669"/>
    </source>
</evidence>
<evidence type="ECO:0000256" key="4">
    <source>
        <dbReference type="SAM" id="MobiDB-lite"/>
    </source>
</evidence>
<dbReference type="SUPFAM" id="SSF54106">
    <property type="entry name" value="LysM domain"/>
    <property type="match status" value="3"/>
</dbReference>
<dbReference type="InterPro" id="IPR036779">
    <property type="entry name" value="LysM_dom_sf"/>
</dbReference>
<dbReference type="GeneID" id="64975304"/>
<evidence type="ECO:0000313" key="8">
    <source>
        <dbReference type="Proteomes" id="UP000654913"/>
    </source>
</evidence>
<dbReference type="CDD" id="cd00118">
    <property type="entry name" value="LysM"/>
    <property type="match status" value="3"/>
</dbReference>
<feature type="domain" description="LysM" evidence="6">
    <location>
        <begin position="569"/>
        <end position="615"/>
    </location>
</feature>
<dbReference type="PANTHER" id="PTHR34997">
    <property type="entry name" value="AM15"/>
    <property type="match status" value="1"/>
</dbReference>
<feature type="region of interest" description="Disordered" evidence="4">
    <location>
        <begin position="442"/>
        <end position="468"/>
    </location>
</feature>
<dbReference type="OrthoDB" id="5985073at2759"/>
<dbReference type="GO" id="GO:0008061">
    <property type="term" value="F:chitin binding"/>
    <property type="evidence" value="ECO:0007669"/>
    <property type="project" value="UniProtKB-KW"/>
</dbReference>
<dbReference type="Pfam" id="PF01476">
    <property type="entry name" value="LysM"/>
    <property type="match status" value="3"/>
</dbReference>
<keyword evidence="3" id="KW-0843">Virulence</keyword>
<dbReference type="Gene3D" id="3.10.350.10">
    <property type="entry name" value="LysM domain"/>
    <property type="match status" value="4"/>
</dbReference>
<dbReference type="EMBL" id="AP024447">
    <property type="protein sequence ID" value="BCS25299.1"/>
    <property type="molecule type" value="Genomic_DNA"/>
</dbReference>
<evidence type="ECO:0000313" key="7">
    <source>
        <dbReference type="EMBL" id="BCS25299.1"/>
    </source>
</evidence>
<reference evidence="7" key="2">
    <citation type="submission" date="2021-02" db="EMBL/GenBank/DDBJ databases">
        <title>Aspergillus puulaauensis MK2 genome sequence.</title>
        <authorList>
            <person name="Futagami T."/>
            <person name="Mori K."/>
            <person name="Kadooka C."/>
            <person name="Tanaka T."/>
        </authorList>
    </citation>
    <scope>NUCLEOTIDE SEQUENCE</scope>
    <source>
        <strain evidence="7">MK2</strain>
    </source>
</reference>
<evidence type="ECO:0000256" key="5">
    <source>
        <dbReference type="SAM" id="SignalP"/>
    </source>
</evidence>
<dbReference type="RefSeq" id="XP_041557493.1">
    <property type="nucleotide sequence ID" value="XM_041704960.1"/>
</dbReference>
<evidence type="ECO:0000256" key="2">
    <source>
        <dbReference type="ARBA" id="ARBA00022729"/>
    </source>
</evidence>
<feature type="chain" id="PRO_5031404467" description="LysM domain-containing protein" evidence="5">
    <location>
        <begin position="21"/>
        <end position="618"/>
    </location>
</feature>
<name>A0A7R8AMR4_9EURO</name>
<organism evidence="7 8">
    <name type="scientific">Aspergillus puulaauensis</name>
    <dbReference type="NCBI Taxonomy" id="1220207"/>
    <lineage>
        <taxon>Eukaryota</taxon>
        <taxon>Fungi</taxon>
        <taxon>Dikarya</taxon>
        <taxon>Ascomycota</taxon>
        <taxon>Pezizomycotina</taxon>
        <taxon>Eurotiomycetes</taxon>
        <taxon>Eurotiomycetidae</taxon>
        <taxon>Eurotiales</taxon>
        <taxon>Aspergillaceae</taxon>
        <taxon>Aspergillus</taxon>
    </lineage>
</organism>
<gene>
    <name evidence="7" type="ORF">APUU_50010S</name>
</gene>
<keyword evidence="1" id="KW-0147">Chitin-binding</keyword>
<dbReference type="SMART" id="SM00257">
    <property type="entry name" value="LysM"/>
    <property type="match status" value="4"/>
</dbReference>
<dbReference type="PROSITE" id="PS51782">
    <property type="entry name" value="LYSM"/>
    <property type="match status" value="3"/>
</dbReference>
<keyword evidence="8" id="KW-1185">Reference proteome</keyword>